<dbReference type="AlphaFoldDB" id="A0A2P2E2W6"/>
<dbReference type="GO" id="GO:0016491">
    <property type="term" value="F:oxidoreductase activity"/>
    <property type="evidence" value="ECO:0007669"/>
    <property type="project" value="UniProtKB-KW"/>
</dbReference>
<comment type="caution">
    <text evidence="4">The sequence shown here is derived from an EMBL/GenBank/DDBJ whole genome shotgun (WGS) entry which is preliminary data.</text>
</comment>
<evidence type="ECO:0000313" key="4">
    <source>
        <dbReference type="EMBL" id="GBF51245.1"/>
    </source>
</evidence>
<dbReference type="PANTHER" id="PTHR43086">
    <property type="entry name" value="VERY-LONG-CHAIN 3-OXOOACYL-COA REDUCTASE"/>
    <property type="match status" value="1"/>
</dbReference>
<sequence length="258" mass="28133">MSKEKWALITGASSGIGKSYVLEFSKRGYNVVLVSRNLSSLNKVKESLGTETKSLVLAIDLSKLDSAKTVFEAVQKSGIEIHTLVNNAGFGSYGPFHLSSYNENQDQMILNIVSLANLTHLFLPGMVERKTGTVINIASTASYQPVPYMAIYSASKAFVRFFTKALWAEYSETGVQFLNVSPGPVETNFFEVVNAKEASVGKRDTPENTVKQSLDALSKRKASIITGPIGNFILSNLSRIVPTQIGLKITKKVMSPKN</sequence>
<comment type="similarity">
    <text evidence="1 3">Belongs to the short-chain dehydrogenases/reductases (SDR) family.</text>
</comment>
<accession>A0A2P2E2W6</accession>
<dbReference type="OrthoDB" id="9808814at2"/>
<dbReference type="Proteomes" id="UP000245133">
    <property type="component" value="Unassembled WGS sequence"/>
</dbReference>
<keyword evidence="5" id="KW-1185">Reference proteome</keyword>
<evidence type="ECO:0000256" key="3">
    <source>
        <dbReference type="RuleBase" id="RU000363"/>
    </source>
</evidence>
<gene>
    <name evidence="4" type="ORF">LPTSP4_27770</name>
</gene>
<proteinExistence type="inferred from homology"/>
<dbReference type="CDD" id="cd05233">
    <property type="entry name" value="SDR_c"/>
    <property type="match status" value="1"/>
</dbReference>
<evidence type="ECO:0000256" key="2">
    <source>
        <dbReference type="ARBA" id="ARBA00023002"/>
    </source>
</evidence>
<dbReference type="Pfam" id="PF00106">
    <property type="entry name" value="adh_short"/>
    <property type="match status" value="1"/>
</dbReference>
<dbReference type="PANTHER" id="PTHR43086:SF3">
    <property type="entry name" value="NADP-DEPENDENT 3-HYDROXY ACID DEHYDROGENASE YDFG"/>
    <property type="match status" value="1"/>
</dbReference>
<dbReference type="PIRSF" id="PIRSF000126">
    <property type="entry name" value="11-beta-HSD1"/>
    <property type="match status" value="1"/>
</dbReference>
<reference evidence="4 5" key="1">
    <citation type="submission" date="2018-02" db="EMBL/GenBank/DDBJ databases">
        <title>Novel Leptospira species isolated from soil and water in Japan.</title>
        <authorList>
            <person name="Nakao R."/>
            <person name="Masuzawa T."/>
        </authorList>
    </citation>
    <scope>NUCLEOTIDE SEQUENCE [LARGE SCALE GENOMIC DNA]</scope>
    <source>
        <strain evidence="4 5">YH101</strain>
    </source>
</reference>
<dbReference type="InterPro" id="IPR002347">
    <property type="entry name" value="SDR_fam"/>
</dbReference>
<dbReference type="Gene3D" id="3.40.50.720">
    <property type="entry name" value="NAD(P)-binding Rossmann-like Domain"/>
    <property type="match status" value="1"/>
</dbReference>
<dbReference type="SUPFAM" id="SSF51735">
    <property type="entry name" value="NAD(P)-binding Rossmann-fold domains"/>
    <property type="match status" value="1"/>
</dbReference>
<dbReference type="PRINTS" id="PR00081">
    <property type="entry name" value="GDHRDH"/>
</dbReference>
<dbReference type="EMBL" id="BFBB01000008">
    <property type="protein sequence ID" value="GBF51245.1"/>
    <property type="molecule type" value="Genomic_DNA"/>
</dbReference>
<dbReference type="PRINTS" id="PR00080">
    <property type="entry name" value="SDRFAMILY"/>
</dbReference>
<name>A0A2P2E2W6_9LEPT</name>
<organism evidence="4 5">
    <name type="scientific">Leptospira ryugenii</name>
    <dbReference type="NCBI Taxonomy" id="1917863"/>
    <lineage>
        <taxon>Bacteria</taxon>
        <taxon>Pseudomonadati</taxon>
        <taxon>Spirochaetota</taxon>
        <taxon>Spirochaetia</taxon>
        <taxon>Leptospirales</taxon>
        <taxon>Leptospiraceae</taxon>
        <taxon>Leptospira</taxon>
    </lineage>
</organism>
<protein>
    <submittedName>
        <fullName evidence="4">Short-chain dehydrogenase</fullName>
    </submittedName>
</protein>
<evidence type="ECO:0000256" key="1">
    <source>
        <dbReference type="ARBA" id="ARBA00006484"/>
    </source>
</evidence>
<keyword evidence="2" id="KW-0560">Oxidoreductase</keyword>
<evidence type="ECO:0000313" key="5">
    <source>
        <dbReference type="Proteomes" id="UP000245133"/>
    </source>
</evidence>
<dbReference type="InterPro" id="IPR036291">
    <property type="entry name" value="NAD(P)-bd_dom_sf"/>
</dbReference>
<dbReference type="RefSeq" id="WP_108977607.1">
    <property type="nucleotide sequence ID" value="NZ_BFBB01000008.1"/>
</dbReference>